<dbReference type="Proteomes" id="UP001500618">
    <property type="component" value="Unassembled WGS sequence"/>
</dbReference>
<comment type="caution">
    <text evidence="2">The sequence shown here is derived from an EMBL/GenBank/DDBJ whole genome shotgun (WGS) entry which is preliminary data.</text>
</comment>
<keyword evidence="1" id="KW-0732">Signal</keyword>
<keyword evidence="3" id="KW-1185">Reference proteome</keyword>
<name>A0ABN2IX22_9ACTN</name>
<evidence type="ECO:0000256" key="1">
    <source>
        <dbReference type="SAM" id="SignalP"/>
    </source>
</evidence>
<feature type="signal peptide" evidence="1">
    <location>
        <begin position="1"/>
        <end position="30"/>
    </location>
</feature>
<dbReference type="EMBL" id="BAAANY010000038">
    <property type="protein sequence ID" value="GAA1713491.1"/>
    <property type="molecule type" value="Genomic_DNA"/>
</dbReference>
<gene>
    <name evidence="2" type="ORF">GCM10009765_73260</name>
</gene>
<organism evidence="2 3">
    <name type="scientific">Fodinicola feengrottensis</name>
    <dbReference type="NCBI Taxonomy" id="435914"/>
    <lineage>
        <taxon>Bacteria</taxon>
        <taxon>Bacillati</taxon>
        <taxon>Actinomycetota</taxon>
        <taxon>Actinomycetes</taxon>
        <taxon>Mycobacteriales</taxon>
        <taxon>Fodinicola</taxon>
    </lineage>
</organism>
<evidence type="ECO:0000313" key="2">
    <source>
        <dbReference type="EMBL" id="GAA1713491.1"/>
    </source>
</evidence>
<feature type="chain" id="PRO_5045861938" description="Secreted protein" evidence="1">
    <location>
        <begin position="31"/>
        <end position="74"/>
    </location>
</feature>
<reference evidence="2 3" key="1">
    <citation type="journal article" date="2019" name="Int. J. Syst. Evol. Microbiol.">
        <title>The Global Catalogue of Microorganisms (GCM) 10K type strain sequencing project: providing services to taxonomists for standard genome sequencing and annotation.</title>
        <authorList>
            <consortium name="The Broad Institute Genomics Platform"/>
            <consortium name="The Broad Institute Genome Sequencing Center for Infectious Disease"/>
            <person name="Wu L."/>
            <person name="Ma J."/>
        </authorList>
    </citation>
    <scope>NUCLEOTIDE SEQUENCE [LARGE SCALE GENOMIC DNA]</scope>
    <source>
        <strain evidence="2 3">JCM 14718</strain>
    </source>
</reference>
<accession>A0ABN2IX22</accession>
<evidence type="ECO:0008006" key="4">
    <source>
        <dbReference type="Google" id="ProtNLM"/>
    </source>
</evidence>
<dbReference type="RefSeq" id="WP_163568910.1">
    <property type="nucleotide sequence ID" value="NZ_BAAANY010000038.1"/>
</dbReference>
<evidence type="ECO:0000313" key="3">
    <source>
        <dbReference type="Proteomes" id="UP001500618"/>
    </source>
</evidence>
<protein>
    <recommendedName>
        <fullName evidence="4">Secreted protein</fullName>
    </recommendedName>
</protein>
<sequence>MRRQTARKAIVAASLVSVLFVGATATPAEAAPVSTVHTVQADVPSLPNLGDVLGEVIGMLQALLKTVGGVLGNG</sequence>
<proteinExistence type="predicted"/>